<evidence type="ECO:0000256" key="1">
    <source>
        <dbReference type="ARBA" id="ARBA00004167"/>
    </source>
</evidence>
<dbReference type="EMBL" id="NBIM01000007">
    <property type="protein sequence ID" value="OXY80765.1"/>
    <property type="molecule type" value="Genomic_DNA"/>
</dbReference>
<keyword evidence="6 14" id="KW-0645">Protease</keyword>
<dbReference type="GO" id="GO:0071555">
    <property type="term" value="P:cell wall organization"/>
    <property type="evidence" value="ECO:0007669"/>
    <property type="project" value="UniProtKB-KW"/>
</dbReference>
<dbReference type="SUPFAM" id="SSF56601">
    <property type="entry name" value="beta-lactamase/transpeptidase-like"/>
    <property type="match status" value="1"/>
</dbReference>
<dbReference type="Pfam" id="PF03717">
    <property type="entry name" value="PBP_dimer"/>
    <property type="match status" value="1"/>
</dbReference>
<comment type="caution">
    <text evidence="17">The sequence shown here is derived from an EMBL/GenBank/DDBJ whole genome shotgun (WGS) entry which is preliminary data.</text>
</comment>
<dbReference type="EC" id="3.4.16.4" evidence="14"/>
<protein>
    <recommendedName>
        <fullName evidence="14">Peptidoglycan D,D-transpeptidase MrdA</fullName>
        <ecNumber evidence="14">3.4.16.4</ecNumber>
    </recommendedName>
    <alternativeName>
        <fullName evidence="14">Penicillin-binding protein 2</fullName>
        <shortName evidence="14">PBP-2</shortName>
    </alternativeName>
</protein>
<comment type="function">
    <text evidence="14">Catalyzes cross-linking of the peptidoglycan cell wall.</text>
</comment>
<proteinExistence type="inferred from homology"/>
<dbReference type="GO" id="GO:0006508">
    <property type="term" value="P:proteolysis"/>
    <property type="evidence" value="ECO:0007669"/>
    <property type="project" value="UniProtKB-KW"/>
</dbReference>
<feature type="active site" description="Acyl-ester intermediate" evidence="14">
    <location>
        <position position="331"/>
    </location>
</feature>
<dbReference type="Gene3D" id="3.90.1310.10">
    <property type="entry name" value="Penicillin-binding protein 2a (Domain 2)"/>
    <property type="match status" value="1"/>
</dbReference>
<keyword evidence="10 14" id="KW-0573">Peptidoglycan synthesis</keyword>
<evidence type="ECO:0000313" key="18">
    <source>
        <dbReference type="Proteomes" id="UP000242757"/>
    </source>
</evidence>
<dbReference type="GO" id="GO:0009002">
    <property type="term" value="F:serine-type D-Ala-D-Ala carboxypeptidase activity"/>
    <property type="evidence" value="ECO:0007669"/>
    <property type="project" value="UniProtKB-UniRule"/>
</dbReference>
<evidence type="ECO:0000256" key="7">
    <source>
        <dbReference type="ARBA" id="ARBA00022692"/>
    </source>
</evidence>
<reference evidence="17 18" key="1">
    <citation type="submission" date="2017-08" db="EMBL/GenBank/DDBJ databases">
        <title>A Genome Sequence of Oceanimonas doudoroffii ATCC 27123T.</title>
        <authorList>
            <person name="Brennan M.A."/>
            <person name="Maclea K.S."/>
            <person name="Mcclelland W.D."/>
            <person name="Trachtenberg A.M."/>
        </authorList>
    </citation>
    <scope>NUCLEOTIDE SEQUENCE [LARGE SCALE GENOMIC DNA]</scope>
    <source>
        <strain evidence="17 18">ATCC 27123</strain>
    </source>
</reference>
<dbReference type="PANTHER" id="PTHR30627">
    <property type="entry name" value="PEPTIDOGLYCAN D,D-TRANSPEPTIDASE"/>
    <property type="match status" value="1"/>
</dbReference>
<dbReference type="SUPFAM" id="SSF56519">
    <property type="entry name" value="Penicillin binding protein dimerisation domain"/>
    <property type="match status" value="1"/>
</dbReference>
<dbReference type="Proteomes" id="UP000242757">
    <property type="component" value="Unassembled WGS sequence"/>
</dbReference>
<evidence type="ECO:0000256" key="5">
    <source>
        <dbReference type="ARBA" id="ARBA00022645"/>
    </source>
</evidence>
<dbReference type="PANTHER" id="PTHR30627:SF2">
    <property type="entry name" value="PEPTIDOGLYCAN D,D-TRANSPEPTIDASE MRDA"/>
    <property type="match status" value="1"/>
</dbReference>
<evidence type="ECO:0000256" key="13">
    <source>
        <dbReference type="ARBA" id="ARBA00023316"/>
    </source>
</evidence>
<evidence type="ECO:0000259" key="16">
    <source>
        <dbReference type="Pfam" id="PF03717"/>
    </source>
</evidence>
<evidence type="ECO:0000256" key="6">
    <source>
        <dbReference type="ARBA" id="ARBA00022670"/>
    </source>
</evidence>
<gene>
    <name evidence="14 17" type="primary">mrdA</name>
    <name evidence="17" type="ORF">B6S08_15140</name>
</gene>
<evidence type="ECO:0000256" key="8">
    <source>
        <dbReference type="ARBA" id="ARBA00022801"/>
    </source>
</evidence>
<evidence type="ECO:0000256" key="3">
    <source>
        <dbReference type="ARBA" id="ARBA00022475"/>
    </source>
</evidence>
<comment type="catalytic activity">
    <reaction evidence="14">
        <text>Preferential cleavage: (Ac)2-L-Lys-D-Ala-|-D-Ala. Also transpeptidation of peptidyl-alanyl moieties that are N-acyl substituents of D-alanine.</text>
        <dbReference type="EC" id="3.4.16.4"/>
    </reaction>
</comment>
<keyword evidence="13 14" id="KW-0961">Cell wall biogenesis/degradation</keyword>
<keyword evidence="4 14" id="KW-0997">Cell inner membrane</keyword>
<dbReference type="GO" id="GO:0008360">
    <property type="term" value="P:regulation of cell shape"/>
    <property type="evidence" value="ECO:0007669"/>
    <property type="project" value="UniProtKB-KW"/>
</dbReference>
<evidence type="ECO:0000256" key="11">
    <source>
        <dbReference type="ARBA" id="ARBA00022989"/>
    </source>
</evidence>
<evidence type="ECO:0000256" key="10">
    <source>
        <dbReference type="ARBA" id="ARBA00022984"/>
    </source>
</evidence>
<evidence type="ECO:0000256" key="9">
    <source>
        <dbReference type="ARBA" id="ARBA00022960"/>
    </source>
</evidence>
<keyword evidence="8 14" id="KW-0378">Hydrolase</keyword>
<feature type="domain" description="Penicillin-binding protein dimerisation" evidence="16">
    <location>
        <begin position="65"/>
        <end position="240"/>
    </location>
</feature>
<name>A0A233RBI9_9GAMM</name>
<dbReference type="GO" id="GO:0005886">
    <property type="term" value="C:plasma membrane"/>
    <property type="evidence" value="ECO:0007669"/>
    <property type="project" value="UniProtKB-SubCell"/>
</dbReference>
<dbReference type="RefSeq" id="WP_094201653.1">
    <property type="nucleotide sequence ID" value="NZ_NBIM01000007.1"/>
</dbReference>
<evidence type="ECO:0000256" key="2">
    <source>
        <dbReference type="ARBA" id="ARBA00004236"/>
    </source>
</evidence>
<comment type="pathway">
    <text evidence="14">Cell wall biogenesis; peptidoglycan biosynthesis.</text>
</comment>
<dbReference type="FunFam" id="3.90.1310.10:FF:000001">
    <property type="entry name" value="Peptidoglycan D,D-transpeptidase MrdA"/>
    <property type="match status" value="1"/>
</dbReference>
<dbReference type="Pfam" id="PF00905">
    <property type="entry name" value="Transpeptidase"/>
    <property type="match status" value="1"/>
</dbReference>
<accession>A0A233RBI9</accession>
<dbReference type="GO" id="GO:0008658">
    <property type="term" value="F:penicillin binding"/>
    <property type="evidence" value="ECO:0007669"/>
    <property type="project" value="UniProtKB-UniRule"/>
</dbReference>
<comment type="caution">
    <text evidence="14">Lacks conserved residue(s) required for the propagation of feature annotation.</text>
</comment>
<dbReference type="UniPathway" id="UPA00219"/>
<dbReference type="InterPro" id="IPR012338">
    <property type="entry name" value="Beta-lactam/transpept-like"/>
</dbReference>
<dbReference type="GO" id="GO:0009252">
    <property type="term" value="P:peptidoglycan biosynthetic process"/>
    <property type="evidence" value="ECO:0007669"/>
    <property type="project" value="UniProtKB-UniRule"/>
</dbReference>
<dbReference type="Gene3D" id="3.40.710.10">
    <property type="entry name" value="DD-peptidase/beta-lactamase superfamily"/>
    <property type="match status" value="1"/>
</dbReference>
<keyword evidence="9 14" id="KW-0133">Cell shape</keyword>
<dbReference type="HAMAP" id="MF_02081">
    <property type="entry name" value="MrdA_transpept"/>
    <property type="match status" value="1"/>
</dbReference>
<evidence type="ECO:0000259" key="15">
    <source>
        <dbReference type="Pfam" id="PF00905"/>
    </source>
</evidence>
<dbReference type="OrthoDB" id="9766847at2"/>
<evidence type="ECO:0000313" key="17">
    <source>
        <dbReference type="EMBL" id="OXY80765.1"/>
    </source>
</evidence>
<keyword evidence="18" id="KW-1185">Reference proteome</keyword>
<sequence>MARSRVKMRDHVAESSLHWRRTLVSFIGIVVLMGVLFANLYHLQVNQHQSYQTRSNDNRIKVVPIAPTRGLIYDRNGVLLAENRPIYSLEITPEKTGDLDATVDDLIELLDLDPELRERFFEEVRRQRRFNPVVLVSRLNEDQVARFSINQHKYPGAAIEAYLKRHYPYKDTLTHVLGYMAKINDRDLERLREENKLANYAATRDIGKLGVERYYEDLLHGHAGYQEVEVNNRGRVIRTLKYEPPVPGSDIYLNLDIRLQQHAQKLLEGQRGAIVLMTPKDGQVRAIVSNPSYDPNLFVHGISSPDYKALLENPDRPLINRASQGIYAPASTVKPMLSVMGLNEGAITPGTRYFGGPYFQIPNTKRKFRDWRRWGHGWMDVYRAIEISADTFFYDLAYRVGIDNIHDYMSRFGFGQASGIDLHEEASGIMPSREWKQRRHKQPWYQGDTISVGIGQGYWTATPLQLARATSIMVDHGDTVHPRLLNAIAINGDRVTMPISHGEPIRLRQDNYWQVGLTGMWRVINGSEGTARRAFAGTPYVAGGKSGTAQVFSLAENQQYDHKSLREHLRDNALFVAFAPFENPEAVVSVVLENAGGGSTNAAPVARAMLDAFLIPDQLQPDEDAIAHE</sequence>
<keyword evidence="12 14" id="KW-0472">Membrane</keyword>
<comment type="similarity">
    <text evidence="14">Belongs to the transpeptidase family. MrdA subfamily.</text>
</comment>
<keyword evidence="5 14" id="KW-0121">Carboxypeptidase</keyword>
<feature type="domain" description="Penicillin-binding protein transpeptidase" evidence="15">
    <location>
        <begin position="272"/>
        <end position="610"/>
    </location>
</feature>
<keyword evidence="11 14" id="KW-1133">Transmembrane helix</keyword>
<keyword evidence="7 14" id="KW-0812">Transmembrane</keyword>
<evidence type="ECO:0000256" key="4">
    <source>
        <dbReference type="ARBA" id="ARBA00022519"/>
    </source>
</evidence>
<organism evidence="17 18">
    <name type="scientific">Oceanimonas doudoroffii</name>
    <dbReference type="NCBI Taxonomy" id="84158"/>
    <lineage>
        <taxon>Bacteria</taxon>
        <taxon>Pseudomonadati</taxon>
        <taxon>Pseudomonadota</taxon>
        <taxon>Gammaproteobacteria</taxon>
        <taxon>Aeromonadales</taxon>
        <taxon>Aeromonadaceae</taxon>
        <taxon>Oceanimonas</taxon>
    </lineage>
</organism>
<keyword evidence="3 14" id="KW-1003">Cell membrane</keyword>
<feature type="transmembrane region" description="Helical" evidence="14">
    <location>
        <begin position="21"/>
        <end position="41"/>
    </location>
</feature>
<evidence type="ECO:0000256" key="14">
    <source>
        <dbReference type="HAMAP-Rule" id="MF_02081"/>
    </source>
</evidence>
<dbReference type="InterPro" id="IPR050515">
    <property type="entry name" value="Beta-lactam/transpept"/>
</dbReference>
<dbReference type="InterPro" id="IPR017790">
    <property type="entry name" value="Penicillin-binding_protein_2"/>
</dbReference>
<dbReference type="InterPro" id="IPR005311">
    <property type="entry name" value="PBP_dimer"/>
</dbReference>
<dbReference type="GO" id="GO:0071972">
    <property type="term" value="F:peptidoglycan L,D-transpeptidase activity"/>
    <property type="evidence" value="ECO:0007669"/>
    <property type="project" value="TreeGrafter"/>
</dbReference>
<dbReference type="InterPro" id="IPR036138">
    <property type="entry name" value="PBP_dimer_sf"/>
</dbReference>
<dbReference type="Gene3D" id="3.30.1390.30">
    <property type="entry name" value="Penicillin-binding protein 2a, domain 3"/>
    <property type="match status" value="1"/>
</dbReference>
<dbReference type="InterPro" id="IPR001460">
    <property type="entry name" value="PCN-bd_Tpept"/>
</dbReference>
<dbReference type="NCBIfam" id="TIGR03423">
    <property type="entry name" value="pbp2_mrdA"/>
    <property type="match status" value="1"/>
</dbReference>
<comment type="subcellular location">
    <subcellularLocation>
        <location evidence="14">Cell inner membrane</location>
        <topology evidence="14">Single-pass membrane protein</topology>
    </subcellularLocation>
    <subcellularLocation>
        <location evidence="2">Cell membrane</location>
    </subcellularLocation>
    <subcellularLocation>
        <location evidence="1">Membrane</location>
        <topology evidence="1">Single-pass membrane protein</topology>
    </subcellularLocation>
</comment>
<evidence type="ECO:0000256" key="12">
    <source>
        <dbReference type="ARBA" id="ARBA00023136"/>
    </source>
</evidence>
<dbReference type="AlphaFoldDB" id="A0A233RBI9"/>